<reference evidence="1" key="2">
    <citation type="submission" date="2023-06" db="EMBL/GenBank/DDBJ databases">
        <authorList>
            <consortium name="Lawrence Berkeley National Laboratory"/>
            <person name="Haridas S."/>
            <person name="Hensen N."/>
            <person name="Bonometti L."/>
            <person name="Westerberg I."/>
            <person name="Brannstrom I.O."/>
            <person name="Guillou S."/>
            <person name="Cros-Aarteil S."/>
            <person name="Calhoun S."/>
            <person name="Kuo A."/>
            <person name="Mondo S."/>
            <person name="Pangilinan J."/>
            <person name="Riley R."/>
            <person name="Labutti K."/>
            <person name="Andreopoulos B."/>
            <person name="Lipzen A."/>
            <person name="Chen C."/>
            <person name="Yanf M."/>
            <person name="Daum C."/>
            <person name="Ng V."/>
            <person name="Clum A."/>
            <person name="Steindorff A."/>
            <person name="Ohm R."/>
            <person name="Martin F."/>
            <person name="Silar P."/>
            <person name="Natvig D."/>
            <person name="Lalanne C."/>
            <person name="Gautier V."/>
            <person name="Ament-Velasquez S.L."/>
            <person name="Kruys A."/>
            <person name="Hutchinson M.I."/>
            <person name="Powell A.J."/>
            <person name="Barry K."/>
            <person name="Miller A.N."/>
            <person name="Grigoriev I.V."/>
            <person name="Debuchy R."/>
            <person name="Gladieux P."/>
            <person name="Thoren M.H."/>
            <person name="Johannesson H."/>
        </authorList>
    </citation>
    <scope>NUCLEOTIDE SEQUENCE</scope>
    <source>
        <strain evidence="1">CBS 168.71</strain>
    </source>
</reference>
<keyword evidence="2" id="KW-1185">Reference proteome</keyword>
<organism evidence="1 2">
    <name type="scientific">Chaetomium fimeti</name>
    <dbReference type="NCBI Taxonomy" id="1854472"/>
    <lineage>
        <taxon>Eukaryota</taxon>
        <taxon>Fungi</taxon>
        <taxon>Dikarya</taxon>
        <taxon>Ascomycota</taxon>
        <taxon>Pezizomycotina</taxon>
        <taxon>Sordariomycetes</taxon>
        <taxon>Sordariomycetidae</taxon>
        <taxon>Sordariales</taxon>
        <taxon>Chaetomiaceae</taxon>
        <taxon>Chaetomium</taxon>
    </lineage>
</organism>
<name>A0AAE0HKP9_9PEZI</name>
<dbReference type="Proteomes" id="UP001278766">
    <property type="component" value="Unassembled WGS sequence"/>
</dbReference>
<evidence type="ECO:0000313" key="1">
    <source>
        <dbReference type="EMBL" id="KAK3298226.1"/>
    </source>
</evidence>
<dbReference type="AlphaFoldDB" id="A0AAE0HKP9"/>
<gene>
    <name evidence="1" type="ORF">B0H64DRAFT_68705</name>
</gene>
<proteinExistence type="predicted"/>
<comment type="caution">
    <text evidence="1">The sequence shown here is derived from an EMBL/GenBank/DDBJ whole genome shotgun (WGS) entry which is preliminary data.</text>
</comment>
<dbReference type="RefSeq" id="XP_062661740.1">
    <property type="nucleotide sequence ID" value="XM_062808620.1"/>
</dbReference>
<accession>A0AAE0HKP9</accession>
<protein>
    <submittedName>
        <fullName evidence="1">Uncharacterized protein</fullName>
    </submittedName>
</protein>
<evidence type="ECO:0000313" key="2">
    <source>
        <dbReference type="Proteomes" id="UP001278766"/>
    </source>
</evidence>
<dbReference type="GeneID" id="87845568"/>
<dbReference type="EMBL" id="JAUEPN010000002">
    <property type="protein sequence ID" value="KAK3298226.1"/>
    <property type="molecule type" value="Genomic_DNA"/>
</dbReference>
<reference evidence="1" key="1">
    <citation type="journal article" date="2023" name="Mol. Phylogenet. Evol.">
        <title>Genome-scale phylogeny and comparative genomics of the fungal order Sordariales.</title>
        <authorList>
            <person name="Hensen N."/>
            <person name="Bonometti L."/>
            <person name="Westerberg I."/>
            <person name="Brannstrom I.O."/>
            <person name="Guillou S."/>
            <person name="Cros-Aarteil S."/>
            <person name="Calhoun S."/>
            <person name="Haridas S."/>
            <person name="Kuo A."/>
            <person name="Mondo S."/>
            <person name="Pangilinan J."/>
            <person name="Riley R."/>
            <person name="LaButti K."/>
            <person name="Andreopoulos B."/>
            <person name="Lipzen A."/>
            <person name="Chen C."/>
            <person name="Yan M."/>
            <person name="Daum C."/>
            <person name="Ng V."/>
            <person name="Clum A."/>
            <person name="Steindorff A."/>
            <person name="Ohm R.A."/>
            <person name="Martin F."/>
            <person name="Silar P."/>
            <person name="Natvig D.O."/>
            <person name="Lalanne C."/>
            <person name="Gautier V."/>
            <person name="Ament-Velasquez S.L."/>
            <person name="Kruys A."/>
            <person name="Hutchinson M.I."/>
            <person name="Powell A.J."/>
            <person name="Barry K."/>
            <person name="Miller A.N."/>
            <person name="Grigoriev I.V."/>
            <person name="Debuchy R."/>
            <person name="Gladieux P."/>
            <person name="Hiltunen Thoren M."/>
            <person name="Johannesson H."/>
        </authorList>
    </citation>
    <scope>NUCLEOTIDE SEQUENCE</scope>
    <source>
        <strain evidence="1">CBS 168.71</strain>
    </source>
</reference>
<sequence>MRRSTTCFKVRTPRPIQGLLRLLLHISGREIDCCEEPHLPPRSTWNLLSRGTWLCMFGGRKIPSASRGKLLVLPWIGGLPGPFEGLFARVLKFGEAPAAALVEVTQLTGRVDSSLTLFIPGLRAHGSVQHTRRASRRSEVRTQMEVFAGSLETARALGS</sequence>